<evidence type="ECO:0000313" key="3">
    <source>
        <dbReference type="EMBL" id="RRT83293.1"/>
    </source>
</evidence>
<keyword evidence="2" id="KW-1133">Transmembrane helix</keyword>
<sequence length="217" mass="23570">MKIEGFLKQQLVIILIDTGSTINFMNSKVAARLMLLKEDCSGRREPTHVKSKSDSVRGEPNRLDRREKTPRRRCLPHRGASFTQRTVALASGALLIAAAAHSRPPPTMLAATVFIAAISRCSRSYRVLLAAITAAAAAPVLLVAIAIVLLALHLPSLLYMELWGTVESGGRMEEDAIDPPLQAKSDKDKEASSPVSPPPACHCARGSNRREDEDVDR</sequence>
<name>A0A427B494_ENSVE</name>
<feature type="transmembrane region" description="Helical" evidence="2">
    <location>
        <begin position="127"/>
        <end position="152"/>
    </location>
</feature>
<gene>
    <name evidence="3" type="ORF">B296_00018038</name>
</gene>
<evidence type="ECO:0000256" key="1">
    <source>
        <dbReference type="SAM" id="MobiDB-lite"/>
    </source>
</evidence>
<organism evidence="3 4">
    <name type="scientific">Ensete ventricosum</name>
    <name type="common">Abyssinian banana</name>
    <name type="synonym">Musa ensete</name>
    <dbReference type="NCBI Taxonomy" id="4639"/>
    <lineage>
        <taxon>Eukaryota</taxon>
        <taxon>Viridiplantae</taxon>
        <taxon>Streptophyta</taxon>
        <taxon>Embryophyta</taxon>
        <taxon>Tracheophyta</taxon>
        <taxon>Spermatophyta</taxon>
        <taxon>Magnoliopsida</taxon>
        <taxon>Liliopsida</taxon>
        <taxon>Zingiberales</taxon>
        <taxon>Musaceae</taxon>
        <taxon>Ensete</taxon>
    </lineage>
</organism>
<protein>
    <submittedName>
        <fullName evidence="3">Uncharacterized protein</fullName>
    </submittedName>
</protein>
<feature type="compositionally biased region" description="Basic and acidic residues" evidence="1">
    <location>
        <begin position="44"/>
        <end position="67"/>
    </location>
</feature>
<feature type="region of interest" description="Disordered" evidence="1">
    <location>
        <begin position="173"/>
        <end position="217"/>
    </location>
</feature>
<accession>A0A427B494</accession>
<dbReference type="Proteomes" id="UP000287651">
    <property type="component" value="Unassembled WGS sequence"/>
</dbReference>
<proteinExistence type="predicted"/>
<evidence type="ECO:0000313" key="4">
    <source>
        <dbReference type="Proteomes" id="UP000287651"/>
    </source>
</evidence>
<dbReference type="CDD" id="cd00303">
    <property type="entry name" value="retropepsin_like"/>
    <property type="match status" value="1"/>
</dbReference>
<keyword evidence="2" id="KW-0472">Membrane</keyword>
<feature type="compositionally biased region" description="Basic and acidic residues" evidence="1">
    <location>
        <begin position="208"/>
        <end position="217"/>
    </location>
</feature>
<dbReference type="EMBL" id="AMZH03000522">
    <property type="protein sequence ID" value="RRT83293.1"/>
    <property type="molecule type" value="Genomic_DNA"/>
</dbReference>
<reference evidence="3 4" key="1">
    <citation type="journal article" date="2014" name="Agronomy (Basel)">
        <title>A Draft Genome Sequence for Ensete ventricosum, the Drought-Tolerant Tree Against Hunger.</title>
        <authorList>
            <person name="Harrison J."/>
            <person name="Moore K.A."/>
            <person name="Paszkiewicz K."/>
            <person name="Jones T."/>
            <person name="Grant M."/>
            <person name="Ambacheew D."/>
            <person name="Muzemil S."/>
            <person name="Studholme D.J."/>
        </authorList>
    </citation>
    <scope>NUCLEOTIDE SEQUENCE [LARGE SCALE GENOMIC DNA]</scope>
</reference>
<feature type="region of interest" description="Disordered" evidence="1">
    <location>
        <begin position="44"/>
        <end position="71"/>
    </location>
</feature>
<keyword evidence="2" id="KW-0812">Transmembrane</keyword>
<comment type="caution">
    <text evidence="3">The sequence shown here is derived from an EMBL/GenBank/DDBJ whole genome shotgun (WGS) entry which is preliminary data.</text>
</comment>
<evidence type="ECO:0000256" key="2">
    <source>
        <dbReference type="SAM" id="Phobius"/>
    </source>
</evidence>
<dbReference type="AlphaFoldDB" id="A0A427B494"/>